<keyword evidence="4 11" id="KW-0679">Respiratory chain</keyword>
<keyword evidence="6 11" id="KW-0999">Mitochondrion inner membrane</keyword>
<dbReference type="GO" id="GO:0006122">
    <property type="term" value="P:mitochondrial electron transport, ubiquinol to cytochrome c"/>
    <property type="evidence" value="ECO:0007669"/>
    <property type="project" value="UniProtKB-UniRule"/>
</dbReference>
<keyword evidence="8 11" id="KW-1133">Transmembrane helix</keyword>
<dbReference type="InterPro" id="IPR004205">
    <property type="entry name" value="Cyt_bc1_su8"/>
</dbReference>
<dbReference type="Proteomes" id="UP000054988">
    <property type="component" value="Unassembled WGS sequence"/>
</dbReference>
<accession>A0A0W0FTU0</accession>
<dbReference type="Gene3D" id="1.20.5.210">
    <property type="entry name" value="Cytochrome b-c1 complex subunit 8"/>
    <property type="match status" value="1"/>
</dbReference>
<organism evidence="12 13">
    <name type="scientific">Moniliophthora roreri</name>
    <name type="common">Frosty pod rot fungus</name>
    <name type="synonym">Monilia roreri</name>
    <dbReference type="NCBI Taxonomy" id="221103"/>
    <lineage>
        <taxon>Eukaryota</taxon>
        <taxon>Fungi</taxon>
        <taxon>Dikarya</taxon>
        <taxon>Basidiomycota</taxon>
        <taxon>Agaricomycotina</taxon>
        <taxon>Agaricomycetes</taxon>
        <taxon>Agaricomycetidae</taxon>
        <taxon>Agaricales</taxon>
        <taxon>Marasmiineae</taxon>
        <taxon>Marasmiaceae</taxon>
        <taxon>Moniliophthora</taxon>
    </lineage>
</organism>
<dbReference type="InterPro" id="IPR036642">
    <property type="entry name" value="Cyt_bc1_su8_sf"/>
</dbReference>
<dbReference type="EMBL" id="LATX01001635">
    <property type="protein sequence ID" value="KTB39773.1"/>
    <property type="molecule type" value="Genomic_DNA"/>
</dbReference>
<evidence type="ECO:0000256" key="1">
    <source>
        <dbReference type="ARBA" id="ARBA00004434"/>
    </source>
</evidence>
<evidence type="ECO:0000256" key="8">
    <source>
        <dbReference type="ARBA" id="ARBA00022989"/>
    </source>
</evidence>
<evidence type="ECO:0000256" key="3">
    <source>
        <dbReference type="ARBA" id="ARBA00022448"/>
    </source>
</evidence>
<feature type="transmembrane region" description="Helical" evidence="11">
    <location>
        <begin position="59"/>
        <end position="80"/>
    </location>
</feature>
<dbReference type="AlphaFoldDB" id="A0A0W0FTU0"/>
<keyword evidence="7 11" id="KW-0249">Electron transport</keyword>
<dbReference type="Pfam" id="PF02939">
    <property type="entry name" value="UcrQ"/>
    <property type="match status" value="1"/>
</dbReference>
<dbReference type="PANTHER" id="PTHR12119:SF2">
    <property type="entry name" value="CYTOCHROME B-C1 COMPLEX SUBUNIT 8"/>
    <property type="match status" value="1"/>
</dbReference>
<evidence type="ECO:0000256" key="9">
    <source>
        <dbReference type="ARBA" id="ARBA00023128"/>
    </source>
</evidence>
<name>A0A0W0FTU0_MONRR</name>
<evidence type="ECO:0000256" key="11">
    <source>
        <dbReference type="RuleBase" id="RU368118"/>
    </source>
</evidence>
<comment type="caution">
    <text evidence="12">The sequence shown here is derived from an EMBL/GenBank/DDBJ whole genome shotgun (WGS) entry which is preliminary data.</text>
</comment>
<comment type="similarity">
    <text evidence="2 11">Belongs to the UQCRQ/QCR8 family.</text>
</comment>
<keyword evidence="3 11" id="KW-0813">Transport</keyword>
<evidence type="ECO:0000256" key="7">
    <source>
        <dbReference type="ARBA" id="ARBA00022982"/>
    </source>
</evidence>
<evidence type="ECO:0000313" key="12">
    <source>
        <dbReference type="EMBL" id="KTB39773.1"/>
    </source>
</evidence>
<dbReference type="GO" id="GO:0005743">
    <property type="term" value="C:mitochondrial inner membrane"/>
    <property type="evidence" value="ECO:0007669"/>
    <property type="project" value="UniProtKB-SubCell"/>
</dbReference>
<comment type="function">
    <text evidence="11">Component of the ubiquinol-cytochrome c oxidoreductase, a multisubunit transmembrane complex that is part of the mitochondrial electron transport chain which drives oxidative phosphorylation. The complex plays an important role in the uptake of multiple carbon sources present in different host niches.</text>
</comment>
<comment type="subcellular location">
    <subcellularLocation>
        <location evidence="1 11">Mitochondrion inner membrane</location>
        <topology evidence="1 11">Single-pass membrane protein</topology>
    </subcellularLocation>
</comment>
<reference evidence="12 13" key="1">
    <citation type="submission" date="2015-12" db="EMBL/GenBank/DDBJ databases">
        <title>Draft genome sequence of Moniliophthora roreri, the causal agent of frosty pod rot of cacao.</title>
        <authorList>
            <person name="Aime M.C."/>
            <person name="Diaz-Valderrama J.R."/>
            <person name="Kijpornyongpan T."/>
            <person name="Phillips-Mora W."/>
        </authorList>
    </citation>
    <scope>NUCLEOTIDE SEQUENCE [LARGE SCALE GENOMIC DNA]</scope>
    <source>
        <strain evidence="12 13">MCA 2952</strain>
    </source>
</reference>
<gene>
    <name evidence="12" type="ORF">WG66_7655</name>
</gene>
<dbReference type="SUPFAM" id="SSF81508">
    <property type="entry name" value="Ubiquinone-binding protein QP-C of cytochrome bc1 complex (Ubiquinol-cytochrome c reductase)"/>
    <property type="match status" value="1"/>
</dbReference>
<evidence type="ECO:0000256" key="2">
    <source>
        <dbReference type="ARBA" id="ARBA00007668"/>
    </source>
</evidence>
<evidence type="ECO:0000256" key="6">
    <source>
        <dbReference type="ARBA" id="ARBA00022792"/>
    </source>
</evidence>
<evidence type="ECO:0000256" key="4">
    <source>
        <dbReference type="ARBA" id="ARBA00022660"/>
    </source>
</evidence>
<evidence type="ECO:0000256" key="10">
    <source>
        <dbReference type="ARBA" id="ARBA00023136"/>
    </source>
</evidence>
<keyword evidence="9 11" id="KW-0496">Mitochondrion</keyword>
<evidence type="ECO:0000313" key="13">
    <source>
        <dbReference type="Proteomes" id="UP000054988"/>
    </source>
</evidence>
<dbReference type="GO" id="GO:0045275">
    <property type="term" value="C:respiratory chain complex III"/>
    <property type="evidence" value="ECO:0007669"/>
    <property type="project" value="UniProtKB-UniRule"/>
</dbReference>
<dbReference type="eggNOG" id="KOG4116">
    <property type="taxonomic scope" value="Eukaryota"/>
</dbReference>
<keyword evidence="5 11" id="KW-0812">Transmembrane</keyword>
<evidence type="ECO:0000256" key="5">
    <source>
        <dbReference type="ARBA" id="ARBA00022692"/>
    </source>
</evidence>
<sequence>MVIEHVLNAEISWQSQWWGDNSAPGAKQKRVYSYTISPVQAKAAPNMIRSYLFNFYRRISGEAVFFVLPFAFGYGVYTWGNKEYAYVNSKAAHAHGEHH</sequence>
<comment type="subunit">
    <text evidence="11">Component of the ubiquinol-cytochrome c oxidoreductase (cytochrome b-c1 complex, complex III, CIII), a multisubunit enzyme composed of 3 respiratory subunits cytochrome b, cytochrome c1 and Rieske protein, 2 core protein subunits, and additional low-molecular weight protein subunits. The complex exists as an obligatory dimer and forms supercomplexes (SCs) in the inner mitochondrial membrane with cytochrome c oxidase (complex IV, CIV).</text>
</comment>
<protein>
    <recommendedName>
        <fullName evidence="11">Cytochrome b-c1 complex subunit 8</fullName>
    </recommendedName>
    <alternativeName>
        <fullName evidence="11">Complex III subunit 8</fullName>
    </alternativeName>
</protein>
<proteinExistence type="inferred from homology"/>
<keyword evidence="10 11" id="KW-0472">Membrane</keyword>
<dbReference type="PANTHER" id="PTHR12119">
    <property type="entry name" value="UBIQUINOL-CYTOCHROME C REDUCTASE COMPLEX UBIQUINONE-BINDING PROTEIN QP-C"/>
    <property type="match status" value="1"/>
</dbReference>